<dbReference type="Gene3D" id="3.20.20.450">
    <property type="entry name" value="EAL domain"/>
    <property type="match status" value="1"/>
</dbReference>
<dbReference type="NCBIfam" id="TIGR00254">
    <property type="entry name" value="GGDEF"/>
    <property type="match status" value="1"/>
</dbReference>
<dbReference type="InterPro" id="IPR003594">
    <property type="entry name" value="HATPase_dom"/>
</dbReference>
<dbReference type="EMBL" id="JBHSEK010000002">
    <property type="protein sequence ID" value="MFC4488731.1"/>
    <property type="molecule type" value="Genomic_DNA"/>
</dbReference>
<dbReference type="CDD" id="cd00156">
    <property type="entry name" value="REC"/>
    <property type="match status" value="1"/>
</dbReference>
<protein>
    <recommendedName>
        <fullName evidence="2">histidine kinase</fullName>
        <ecNumber evidence="2">2.7.13.3</ecNumber>
    </recommendedName>
</protein>
<evidence type="ECO:0000259" key="6">
    <source>
        <dbReference type="PROSITE" id="PS50109"/>
    </source>
</evidence>
<comment type="catalytic activity">
    <reaction evidence="1">
        <text>ATP + protein L-histidine = ADP + protein N-phospho-L-histidine.</text>
        <dbReference type="EC" id="2.7.13.3"/>
    </reaction>
</comment>
<gene>
    <name evidence="11" type="ORF">ACFO0R_03785</name>
</gene>
<dbReference type="CDD" id="cd00082">
    <property type="entry name" value="HisKA"/>
    <property type="match status" value="1"/>
</dbReference>
<dbReference type="SUPFAM" id="SSF52172">
    <property type="entry name" value="CheY-like"/>
    <property type="match status" value="1"/>
</dbReference>
<dbReference type="Proteomes" id="UP001595999">
    <property type="component" value="Unassembled WGS sequence"/>
</dbReference>
<dbReference type="NCBIfam" id="TIGR00229">
    <property type="entry name" value="sensory_box"/>
    <property type="match status" value="1"/>
</dbReference>
<dbReference type="CDD" id="cd00130">
    <property type="entry name" value="PAS"/>
    <property type="match status" value="1"/>
</dbReference>
<dbReference type="CDD" id="cd01949">
    <property type="entry name" value="GGDEF"/>
    <property type="match status" value="1"/>
</dbReference>
<dbReference type="SMART" id="SM00052">
    <property type="entry name" value="EAL"/>
    <property type="match status" value="1"/>
</dbReference>
<dbReference type="PANTHER" id="PTHR44757">
    <property type="entry name" value="DIGUANYLATE CYCLASE DGCP"/>
    <property type="match status" value="1"/>
</dbReference>
<keyword evidence="5" id="KW-0175">Coiled coil</keyword>
<dbReference type="PROSITE" id="PS50110">
    <property type="entry name" value="RESPONSE_REGULATORY"/>
    <property type="match status" value="1"/>
</dbReference>
<dbReference type="InterPro" id="IPR043128">
    <property type="entry name" value="Rev_trsase/Diguanyl_cyclase"/>
</dbReference>
<dbReference type="InterPro" id="IPR036097">
    <property type="entry name" value="HisK_dim/P_sf"/>
</dbReference>
<evidence type="ECO:0000256" key="3">
    <source>
        <dbReference type="ARBA" id="ARBA00022553"/>
    </source>
</evidence>
<feature type="domain" description="GGDEF" evidence="10">
    <location>
        <begin position="747"/>
        <end position="879"/>
    </location>
</feature>
<feature type="domain" description="PAC" evidence="8">
    <location>
        <begin position="663"/>
        <end position="715"/>
    </location>
</feature>
<proteinExistence type="predicted"/>
<dbReference type="InterPro" id="IPR029787">
    <property type="entry name" value="Nucleotide_cyclase"/>
</dbReference>
<dbReference type="InterPro" id="IPR001610">
    <property type="entry name" value="PAC"/>
</dbReference>
<dbReference type="PROSITE" id="PS50883">
    <property type="entry name" value="EAL"/>
    <property type="match status" value="1"/>
</dbReference>
<comment type="caution">
    <text evidence="11">The sequence shown here is derived from an EMBL/GenBank/DDBJ whole genome shotgun (WGS) entry which is preliminary data.</text>
</comment>
<evidence type="ECO:0000259" key="10">
    <source>
        <dbReference type="PROSITE" id="PS50887"/>
    </source>
</evidence>
<dbReference type="InterPro" id="IPR035965">
    <property type="entry name" value="PAS-like_dom_sf"/>
</dbReference>
<evidence type="ECO:0000313" key="11">
    <source>
        <dbReference type="EMBL" id="MFC4488731.1"/>
    </source>
</evidence>
<dbReference type="PROSITE" id="PS50109">
    <property type="entry name" value="HIS_KIN"/>
    <property type="match status" value="1"/>
</dbReference>
<dbReference type="InterPro" id="IPR000014">
    <property type="entry name" value="PAS"/>
</dbReference>
<feature type="coiled-coil region" evidence="5">
    <location>
        <begin position="145"/>
        <end position="200"/>
    </location>
</feature>
<dbReference type="InterPro" id="IPR005467">
    <property type="entry name" value="His_kinase_dom"/>
</dbReference>
<dbReference type="InterPro" id="IPR036890">
    <property type="entry name" value="HATPase_C_sf"/>
</dbReference>
<evidence type="ECO:0000313" key="12">
    <source>
        <dbReference type="Proteomes" id="UP001595999"/>
    </source>
</evidence>
<dbReference type="SUPFAM" id="SSF141868">
    <property type="entry name" value="EAL domain-like"/>
    <property type="match status" value="1"/>
</dbReference>
<dbReference type="Pfam" id="PF00072">
    <property type="entry name" value="Response_reg"/>
    <property type="match status" value="1"/>
</dbReference>
<dbReference type="PROSITE" id="PS50887">
    <property type="entry name" value="GGDEF"/>
    <property type="match status" value="1"/>
</dbReference>
<reference evidence="12" key="1">
    <citation type="journal article" date="2019" name="Int. J. Syst. Evol. Microbiol.">
        <title>The Global Catalogue of Microorganisms (GCM) 10K type strain sequencing project: providing services to taxonomists for standard genome sequencing and annotation.</title>
        <authorList>
            <consortium name="The Broad Institute Genomics Platform"/>
            <consortium name="The Broad Institute Genome Sequencing Center for Infectious Disease"/>
            <person name="Wu L."/>
            <person name="Ma J."/>
        </authorList>
    </citation>
    <scope>NUCLEOTIDE SEQUENCE [LARGE SCALE GENOMIC DNA]</scope>
    <source>
        <strain evidence="12">CGMCC 4.7608</strain>
    </source>
</reference>
<organism evidence="11 12">
    <name type="scientific">Chromobacterium aquaticum</name>
    <dbReference type="NCBI Taxonomy" id="467180"/>
    <lineage>
        <taxon>Bacteria</taxon>
        <taxon>Pseudomonadati</taxon>
        <taxon>Pseudomonadota</taxon>
        <taxon>Betaproteobacteria</taxon>
        <taxon>Neisseriales</taxon>
        <taxon>Chromobacteriaceae</taxon>
        <taxon>Chromobacterium</taxon>
    </lineage>
</organism>
<dbReference type="InterPro" id="IPR052155">
    <property type="entry name" value="Biofilm_reg_signaling"/>
</dbReference>
<dbReference type="InterPro" id="IPR001633">
    <property type="entry name" value="EAL_dom"/>
</dbReference>
<keyword evidence="3 4" id="KW-0597">Phosphoprotein</keyword>
<dbReference type="InterPro" id="IPR013656">
    <property type="entry name" value="PAS_4"/>
</dbReference>
<evidence type="ECO:0000256" key="5">
    <source>
        <dbReference type="SAM" id="Coils"/>
    </source>
</evidence>
<name>A0ABV8ZPW2_9NEIS</name>
<keyword evidence="12" id="KW-1185">Reference proteome</keyword>
<dbReference type="Pfam" id="PF08447">
    <property type="entry name" value="PAS_3"/>
    <property type="match status" value="1"/>
</dbReference>
<evidence type="ECO:0000256" key="1">
    <source>
        <dbReference type="ARBA" id="ARBA00000085"/>
    </source>
</evidence>
<dbReference type="InterPro" id="IPR004358">
    <property type="entry name" value="Sig_transdc_His_kin-like_C"/>
</dbReference>
<dbReference type="InterPro" id="IPR000160">
    <property type="entry name" value="GGDEF_dom"/>
</dbReference>
<evidence type="ECO:0000259" key="7">
    <source>
        <dbReference type="PROSITE" id="PS50110"/>
    </source>
</evidence>
<dbReference type="Pfam" id="PF08448">
    <property type="entry name" value="PAS_4"/>
    <property type="match status" value="1"/>
</dbReference>
<dbReference type="PANTHER" id="PTHR44757:SF2">
    <property type="entry name" value="BIOFILM ARCHITECTURE MAINTENANCE PROTEIN MBAA"/>
    <property type="match status" value="1"/>
</dbReference>
<dbReference type="Pfam" id="PF00990">
    <property type="entry name" value="GGDEF"/>
    <property type="match status" value="1"/>
</dbReference>
<accession>A0ABV8ZPW2</accession>
<dbReference type="InterPro" id="IPR035919">
    <property type="entry name" value="EAL_sf"/>
</dbReference>
<dbReference type="EC" id="2.7.13.3" evidence="2"/>
<dbReference type="SMART" id="SM00267">
    <property type="entry name" value="GGDEF"/>
    <property type="match status" value="1"/>
</dbReference>
<dbReference type="SUPFAM" id="SSF55073">
    <property type="entry name" value="Nucleotide cyclase"/>
    <property type="match status" value="1"/>
</dbReference>
<dbReference type="SMART" id="SM00387">
    <property type="entry name" value="HATPase_c"/>
    <property type="match status" value="1"/>
</dbReference>
<dbReference type="RefSeq" id="WP_231461982.1">
    <property type="nucleotide sequence ID" value="NZ_JAJOHW010000053.1"/>
</dbReference>
<dbReference type="Gene3D" id="3.30.450.20">
    <property type="entry name" value="PAS domain"/>
    <property type="match status" value="2"/>
</dbReference>
<dbReference type="SMART" id="SM00388">
    <property type="entry name" value="HisKA"/>
    <property type="match status" value="1"/>
</dbReference>
<dbReference type="Gene3D" id="1.10.287.130">
    <property type="match status" value="1"/>
</dbReference>
<evidence type="ECO:0000256" key="4">
    <source>
        <dbReference type="PROSITE-ProRule" id="PRU00169"/>
    </source>
</evidence>
<feature type="domain" description="EAL" evidence="9">
    <location>
        <begin position="888"/>
        <end position="1140"/>
    </location>
</feature>
<dbReference type="PRINTS" id="PR00344">
    <property type="entry name" value="BCTRLSENSOR"/>
</dbReference>
<dbReference type="InterPro" id="IPR013655">
    <property type="entry name" value="PAS_fold_3"/>
</dbReference>
<dbReference type="InterPro" id="IPR003661">
    <property type="entry name" value="HisK_dim/P_dom"/>
</dbReference>
<dbReference type="CDD" id="cd01948">
    <property type="entry name" value="EAL"/>
    <property type="match status" value="1"/>
</dbReference>
<feature type="domain" description="Histidine kinase" evidence="6">
    <location>
        <begin position="207"/>
        <end position="422"/>
    </location>
</feature>
<dbReference type="SUPFAM" id="SSF55874">
    <property type="entry name" value="ATPase domain of HSP90 chaperone/DNA topoisomerase II/histidine kinase"/>
    <property type="match status" value="1"/>
</dbReference>
<evidence type="ECO:0000256" key="2">
    <source>
        <dbReference type="ARBA" id="ARBA00012438"/>
    </source>
</evidence>
<evidence type="ECO:0000259" key="8">
    <source>
        <dbReference type="PROSITE" id="PS50113"/>
    </source>
</evidence>
<sequence length="1141" mass="127056">MALNAQAAIAAPDFQMLFEQAPSLYLVLDLDFNVLAASDVYLQTTLTRRESILGRNLFDIFPVNPDEPEGEGSRNLRISLQRVLATGQEDSMAMQKYDIPREDGSFEERYWSPTNWPVKRADGSVACIMHSVQDVSEFVRLRGLQAQAELAGEELQNNAAALEAEMVNQHALIARANTNLKESNSELARLNQQMRELDQMKTRFFANVSHELRTPLTLILGQVERFLSGQAEPGDTPNLSLIQRQARLLLQQVNDLLDVAKLDAGELRLRYVQLNLAELVRHVASYFDSLASDRDIVYQVEAPAVLPAQADAIKLQRVLLNLLSNAFKFTPDGGRIRIALEPRRQQAWITVQDTGPGVPAEMRDKVFERFVQVEDGDYSRHGGTGLGLAIVKEFVELHHGEVRLNAAEGGGALFRLELPLTAPAGVEVAPEDLKLDDLLAGGVLPLSGTPQSAVLPLPDNGAQPLVLLVEDNVDMSAFIAGALGRHYRVLTAPEGRRGMQLALSEQPDLIISDLMMPGMGGEALVAALRGNWQTEDIPVVMLSARADDALRLQMLQSSVQEFLYKPFSVGELLARVGRLIGERRRSALRLKQALYAAEQIAWELDLDDGALQEEGPVGRMFGEADDYRHGCLDNLLRQIHPEDLEELRQRWLALPARQGENHHECQFRVSLPDGGHAWVQVSASLWRDADGSPRRAMGFARDISALKRTQLNIEFLAKHDSLTQLPNRVQLNERLHLSLARHQRLQRRLYLLLVDLDDFRFINDNLGHEVGDQLLRIVAERLRACMRGGDPLFRIGGDEFVVLAEEADDATAAGLAERVLETLSAPYQEGDHRYFLSASIGISSYPADADSPEGLMRYADMAMYRAKYGGKNGFCFFAADMADGVRQRLQTETGLRQALQRGELRLEYQPQLTLRGQDMLGVEALLRWEFEGRKQSPAHFIGIAEKTGLIIDIDEYVFRSVCRQVVAWRNSGLPPWRISVNLSARFFCLPDSVARLSAIIAECGAGPEQLCLEITEGTLMDVDSAMKTLPALKRMGFHVSVDDFGTGFSSLSYLKRLPIDELKIDRSFIMRLDSDERDLAMVAAIVSMAESLGLQVLAEGVETESQHELLLARGCHSGQGYLYSPSLPPAQLVAWWRGRFE</sequence>
<dbReference type="SMART" id="SM00448">
    <property type="entry name" value="REC"/>
    <property type="match status" value="1"/>
</dbReference>
<dbReference type="InterPro" id="IPR011006">
    <property type="entry name" value="CheY-like_superfamily"/>
</dbReference>
<dbReference type="SUPFAM" id="SSF55785">
    <property type="entry name" value="PYP-like sensor domain (PAS domain)"/>
    <property type="match status" value="2"/>
</dbReference>
<dbReference type="Gene3D" id="3.30.70.270">
    <property type="match status" value="1"/>
</dbReference>
<dbReference type="InterPro" id="IPR000700">
    <property type="entry name" value="PAS-assoc_C"/>
</dbReference>
<dbReference type="Gene3D" id="3.30.565.10">
    <property type="entry name" value="Histidine kinase-like ATPase, C-terminal domain"/>
    <property type="match status" value="1"/>
</dbReference>
<dbReference type="Gene3D" id="3.40.50.2300">
    <property type="match status" value="1"/>
</dbReference>
<dbReference type="SMART" id="SM00086">
    <property type="entry name" value="PAC"/>
    <property type="match status" value="1"/>
</dbReference>
<feature type="domain" description="Response regulatory" evidence="7">
    <location>
        <begin position="465"/>
        <end position="580"/>
    </location>
</feature>
<dbReference type="InterPro" id="IPR001789">
    <property type="entry name" value="Sig_transdc_resp-reg_receiver"/>
</dbReference>
<dbReference type="Pfam" id="PF02518">
    <property type="entry name" value="HATPase_c"/>
    <property type="match status" value="1"/>
</dbReference>
<dbReference type="PROSITE" id="PS50113">
    <property type="entry name" value="PAC"/>
    <property type="match status" value="1"/>
</dbReference>
<dbReference type="SUPFAM" id="SSF47384">
    <property type="entry name" value="Homodimeric domain of signal transducing histidine kinase"/>
    <property type="match status" value="1"/>
</dbReference>
<feature type="modified residue" description="4-aspartylphosphate" evidence="4">
    <location>
        <position position="513"/>
    </location>
</feature>
<evidence type="ECO:0000259" key="9">
    <source>
        <dbReference type="PROSITE" id="PS50883"/>
    </source>
</evidence>
<dbReference type="Pfam" id="PF00563">
    <property type="entry name" value="EAL"/>
    <property type="match status" value="1"/>
</dbReference>
<dbReference type="Pfam" id="PF00512">
    <property type="entry name" value="HisKA"/>
    <property type="match status" value="1"/>
</dbReference>